<keyword evidence="2" id="KW-1185">Reference proteome</keyword>
<protein>
    <submittedName>
        <fullName evidence="1">RF-1 domain-containing protein</fullName>
    </submittedName>
</protein>
<proteinExistence type="predicted"/>
<accession>A0ACB7PJ79</accession>
<comment type="caution">
    <text evidence="1">The sequence shown here is derived from an EMBL/GenBank/DDBJ whole genome shotgun (WGS) entry which is preliminary data.</text>
</comment>
<evidence type="ECO:0000313" key="1">
    <source>
        <dbReference type="EMBL" id="KAH6641590.1"/>
    </source>
</evidence>
<name>A0ACB7PJ79_9PEZI</name>
<reference evidence="1 2" key="1">
    <citation type="journal article" date="2021" name="Nat. Commun.">
        <title>Genetic determinants of endophytism in the Arabidopsis root mycobiome.</title>
        <authorList>
            <person name="Mesny F."/>
            <person name="Miyauchi S."/>
            <person name="Thiergart T."/>
            <person name="Pickel B."/>
            <person name="Atanasova L."/>
            <person name="Karlsson M."/>
            <person name="Huettel B."/>
            <person name="Barry K.W."/>
            <person name="Haridas S."/>
            <person name="Chen C."/>
            <person name="Bauer D."/>
            <person name="Andreopoulos W."/>
            <person name="Pangilinan J."/>
            <person name="LaButti K."/>
            <person name="Riley R."/>
            <person name="Lipzen A."/>
            <person name="Clum A."/>
            <person name="Drula E."/>
            <person name="Henrissat B."/>
            <person name="Kohler A."/>
            <person name="Grigoriev I.V."/>
            <person name="Martin F.M."/>
            <person name="Hacquard S."/>
        </authorList>
    </citation>
    <scope>NUCLEOTIDE SEQUENCE [LARGE SCALE GENOMIC DNA]</scope>
    <source>
        <strain evidence="1 2">MPI-SDFR-AT-0079</strain>
    </source>
</reference>
<gene>
    <name evidence="1" type="ORF">F5144DRAFT_600209</name>
</gene>
<dbReference type="Proteomes" id="UP000724584">
    <property type="component" value="Unassembled WGS sequence"/>
</dbReference>
<sequence length="204" mass="22064">MLRPLTSLRSLFRPAGILCGRHGAPTSLELRNSFTTSVVANLKQLPPRPKHPPESEIEESYLKGSGPGGQKINKTNSAVQLKHIPTGLVIKSQATRSRTQNRKIARDLLALKLDELANGAQSRVAIVSDTKRKRAASKAKKSRRKYRKLAGAEGEVEGEEGEEGELEGGVGEGREQQHVEGSVGAEEGVTQRENGEGGKKEEGR</sequence>
<organism evidence="1 2">
    <name type="scientific">Chaetomium tenue</name>
    <dbReference type="NCBI Taxonomy" id="1854479"/>
    <lineage>
        <taxon>Eukaryota</taxon>
        <taxon>Fungi</taxon>
        <taxon>Dikarya</taxon>
        <taxon>Ascomycota</taxon>
        <taxon>Pezizomycotina</taxon>
        <taxon>Sordariomycetes</taxon>
        <taxon>Sordariomycetidae</taxon>
        <taxon>Sordariales</taxon>
        <taxon>Chaetomiaceae</taxon>
        <taxon>Chaetomium</taxon>
    </lineage>
</organism>
<evidence type="ECO:0000313" key="2">
    <source>
        <dbReference type="Proteomes" id="UP000724584"/>
    </source>
</evidence>
<dbReference type="EMBL" id="JAGIZQ010000002">
    <property type="protein sequence ID" value="KAH6641590.1"/>
    <property type="molecule type" value="Genomic_DNA"/>
</dbReference>